<feature type="region of interest" description="Disordered" evidence="1">
    <location>
        <begin position="63"/>
        <end position="87"/>
    </location>
</feature>
<evidence type="ECO:0000256" key="1">
    <source>
        <dbReference type="SAM" id="MobiDB-lite"/>
    </source>
</evidence>
<protein>
    <submittedName>
        <fullName evidence="2">Uncharacterized protein</fullName>
    </submittedName>
</protein>
<dbReference type="RefSeq" id="XP_007334480.1">
    <property type="nucleotide sequence ID" value="XM_007334418.1"/>
</dbReference>
<dbReference type="OrthoDB" id="3071638at2759"/>
<evidence type="ECO:0000313" key="2">
    <source>
        <dbReference type="EMBL" id="EKM74876.1"/>
    </source>
</evidence>
<sequence length="523" mass="59192">MPLPRKREDSFDAQSRLPPAKVAKHHRSNSGSVSKDKQDKAAGLLQNLIQYCVELEKLLEVESHNDGPTADSTKETPGSDWRSSPSNIDTLSRGFVDKIRSAMTNGTDFEDWLVNGFREQQPSSSEQLQTIGEEGEDAQEESNRLSFSYLKKVAVALQENLALLKAMREGESEDYNVEIIPFSSVIESDYDKLAIQNVYNEVDVEHLWKQILHDTSVRLDTAERYVNAWSEMTARKDIDAYIDSVGDEQIFPNHKHPIVTSPEFGILGHAQASFTHCFFQKKEPNAHPVINKGKKLKTYLSGSTDYLTILVSAKDLKRDMIRGRKQWKSKSGQKAWLERVMQAAQEDNTIRLSICEAKWPGAKLEKHIPQVVAEAIGLRWLKTSIISTSQLNTRRKYVPFCLSNGVEWIFGALEACGDTFAALNRFWVTKPYRVNGIHEAFKILSILRFWQFYIPIIKAMSDESAIWKLGCPEDWPSAADILAQAMQEMRVESSSKSPPSGKEKEQNIETKPEGRARRRAGGK</sequence>
<dbReference type="Proteomes" id="UP000008493">
    <property type="component" value="Unassembled WGS sequence"/>
</dbReference>
<feature type="compositionally biased region" description="Basic and acidic residues" evidence="1">
    <location>
        <begin position="1"/>
        <end position="10"/>
    </location>
</feature>
<dbReference type="GeneID" id="18832625"/>
<dbReference type="HOGENOM" id="CLU_546229_0_0_1"/>
<feature type="compositionally biased region" description="Basic and acidic residues" evidence="1">
    <location>
        <begin position="501"/>
        <end position="515"/>
    </location>
</feature>
<dbReference type="EMBL" id="JH971425">
    <property type="protein sequence ID" value="EKM74876.1"/>
    <property type="molecule type" value="Genomic_DNA"/>
</dbReference>
<feature type="region of interest" description="Disordered" evidence="1">
    <location>
        <begin position="488"/>
        <end position="523"/>
    </location>
</feature>
<dbReference type="KEGG" id="abp:AGABI1DRAFT95310"/>
<name>K5WHW8_AGABU</name>
<reference evidence="3" key="1">
    <citation type="journal article" date="2012" name="Proc. Natl. Acad. Sci. U.S.A.">
        <title>Genome sequence of the button mushroom Agaricus bisporus reveals mechanisms governing adaptation to a humic-rich ecological niche.</title>
        <authorList>
            <person name="Morin E."/>
            <person name="Kohler A."/>
            <person name="Baker A.R."/>
            <person name="Foulongne-Oriol M."/>
            <person name="Lombard V."/>
            <person name="Nagy L.G."/>
            <person name="Ohm R.A."/>
            <person name="Patyshakuliyeva A."/>
            <person name="Brun A."/>
            <person name="Aerts A.L."/>
            <person name="Bailey A.M."/>
            <person name="Billette C."/>
            <person name="Coutinho P.M."/>
            <person name="Deakin G."/>
            <person name="Doddapaneni H."/>
            <person name="Floudas D."/>
            <person name="Grimwood J."/>
            <person name="Hilden K."/>
            <person name="Kuees U."/>
            <person name="LaButti K.M."/>
            <person name="Lapidus A."/>
            <person name="Lindquist E.A."/>
            <person name="Lucas S.M."/>
            <person name="Murat C."/>
            <person name="Riley R.W."/>
            <person name="Salamov A.A."/>
            <person name="Schmutz J."/>
            <person name="Subramanian V."/>
            <person name="Woesten H.A.B."/>
            <person name="Xu J."/>
            <person name="Eastwood D.C."/>
            <person name="Foster G.D."/>
            <person name="Sonnenberg A.S."/>
            <person name="Cullen D."/>
            <person name="de Vries R.P."/>
            <person name="Lundell T."/>
            <person name="Hibbett D.S."/>
            <person name="Henrissat B."/>
            <person name="Burton K.S."/>
            <person name="Kerrigan R.W."/>
            <person name="Challen M.P."/>
            <person name="Grigoriev I.V."/>
            <person name="Martin F."/>
        </authorList>
    </citation>
    <scope>NUCLEOTIDE SEQUENCE [LARGE SCALE GENOMIC DNA]</scope>
    <source>
        <strain evidence="3">JB137-S8 / ATCC MYA-4627 / FGSC 10392</strain>
    </source>
</reference>
<dbReference type="OMA" id="TSPEFGI"/>
<feature type="region of interest" description="Disordered" evidence="1">
    <location>
        <begin position="1"/>
        <end position="39"/>
    </location>
</feature>
<organism evidence="2 3">
    <name type="scientific">Agaricus bisporus var. burnettii (strain JB137-S8 / ATCC MYA-4627 / FGSC 10392)</name>
    <name type="common">White button mushroom</name>
    <dbReference type="NCBI Taxonomy" id="597362"/>
    <lineage>
        <taxon>Eukaryota</taxon>
        <taxon>Fungi</taxon>
        <taxon>Dikarya</taxon>
        <taxon>Basidiomycota</taxon>
        <taxon>Agaricomycotina</taxon>
        <taxon>Agaricomycetes</taxon>
        <taxon>Agaricomycetidae</taxon>
        <taxon>Agaricales</taxon>
        <taxon>Agaricineae</taxon>
        <taxon>Agaricaceae</taxon>
        <taxon>Agaricus</taxon>
    </lineage>
</organism>
<proteinExistence type="predicted"/>
<dbReference type="AlphaFoldDB" id="K5WHW8"/>
<accession>K5WHW8</accession>
<dbReference type="InParanoid" id="K5WHW8"/>
<keyword evidence="3" id="KW-1185">Reference proteome</keyword>
<gene>
    <name evidence="2" type="ORF">AGABI1DRAFT_95310</name>
</gene>
<evidence type="ECO:0000313" key="3">
    <source>
        <dbReference type="Proteomes" id="UP000008493"/>
    </source>
</evidence>